<evidence type="ECO:0000259" key="11">
    <source>
        <dbReference type="Pfam" id="PF03015"/>
    </source>
</evidence>
<keyword evidence="9" id="KW-0560">Oxidoreductase</keyword>
<dbReference type="GO" id="GO:0016020">
    <property type="term" value="C:membrane"/>
    <property type="evidence" value="ECO:0007669"/>
    <property type="project" value="UniProtKB-SubCell"/>
</dbReference>
<protein>
    <recommendedName>
        <fullName evidence="9">Fatty acyl-CoA reductase</fullName>
        <ecNumber evidence="9">1.2.1.84</ecNumber>
    </recommendedName>
</protein>
<evidence type="ECO:0000256" key="10">
    <source>
        <dbReference type="SAM" id="MobiDB-lite"/>
    </source>
</evidence>
<accession>A0A1I8IP07</accession>
<comment type="similarity">
    <text evidence="2 9">Belongs to the fatty acyl-CoA reductase family.</text>
</comment>
<dbReference type="GO" id="GO:0005777">
    <property type="term" value="C:peroxisome"/>
    <property type="evidence" value="ECO:0007669"/>
    <property type="project" value="TreeGrafter"/>
</dbReference>
<dbReference type="InterPro" id="IPR026055">
    <property type="entry name" value="FAR"/>
</dbReference>
<dbReference type="WBParaSite" id="maker-uti_cns_0014552-snap-gene-0.4-mRNA-1">
    <property type="protein sequence ID" value="maker-uti_cns_0014552-snap-gene-0.4-mRNA-1"/>
    <property type="gene ID" value="maker-uti_cns_0014552-snap-gene-0.4"/>
</dbReference>
<evidence type="ECO:0000259" key="12">
    <source>
        <dbReference type="Pfam" id="PF07993"/>
    </source>
</evidence>
<dbReference type="Gene3D" id="3.40.50.720">
    <property type="entry name" value="NAD(P)-binding Rossmann-like Domain"/>
    <property type="match status" value="1"/>
</dbReference>
<evidence type="ECO:0000256" key="2">
    <source>
        <dbReference type="ARBA" id="ARBA00005928"/>
    </source>
</evidence>
<dbReference type="InterPro" id="IPR036291">
    <property type="entry name" value="NAD(P)-bd_dom_sf"/>
</dbReference>
<keyword evidence="9" id="KW-0521">NADP</keyword>
<evidence type="ECO:0000256" key="1">
    <source>
        <dbReference type="ARBA" id="ARBA00004141"/>
    </source>
</evidence>
<comment type="function">
    <text evidence="9">Catalyzes the reduction of fatty acyl-CoA to fatty alcohols.</text>
</comment>
<feature type="domain" description="Fatty acyl-CoA reductase C-terminal" evidence="11">
    <location>
        <begin position="748"/>
        <end position="839"/>
    </location>
</feature>
<sequence length="1028" mass="112458">MISAATDGPESGCWLLPTLLIHQKRSAVERQVAAFLLLLRSPMIWSRTTGIGQREVSLRRTLAAVTRPGGMTRWRARAIRPGVPRHRRRRGVAVATRLGLSGWPESELRRLLLALLLELPQAAWHLDWPALAVGHCSWRVTNVAVPFLNAPAASGAAAETELAAAVETLSGVSSFGTVSSSSVRSMTIGAAEAAAAAAAGAAGTALAVAMETGGEIITGGGGRDGASSSSSSLWAISMSEDSDSESASVHTALLAAGLLDAASLTPPPLATLARLGRQLAAGAAPVETGPVHAQVGGRIEALQVPAQNAADRSDNAGHTDGAGAARDSRQLSFDASIADEQRLQAEALAVWLAPVIRNVHGDSGDAPAHLGKLLALQDVGIQPDAQLLGKLVYPAFALALRTQRGLRQSSVGMHSQSDTQAGSGSFQSIGEFYAGKDVFITGITGFIGKVLLEKLLWACPQVGRVYAMMRPKRGRPVEERLEELLDSALFDRLRRDRPDFRDQIRPVQGDMFEPGLGLAPEAIEELQERVSIVFHSAATVRFDEHLKIAVQMNLDGPRKVAELCEGMRKLEALVHVSTAYANCERKVVDEIVYAPDVHPQKLLDAIEWMDDGVLEQVTPKLLGQKPNTYTFTKQLAEFYLVNKFPNLPLIIVRPSIVGASWEDPFPGWVDNFNGPTGLFAAVGKFKPQGRQPVYHAVIGPANRLTWADIETLTPKNFVAHPTQSAIRLPKAVFTTNTLWYQANWLFNHQLPAFLLDLWMYASWRKAVFVRVSNRINKSIRTLEYFTHREWMFNNANVMHAMECMSPSDRVEFDCDASKLDWHEYLERYCIGVKRYALKESDEDVGTARARIRKWSDRLNCFGHSMQRNGFSPVRLQVRVLEIGLAAPWWGHTKFLGRSLGAPDCAAAVCCGSPLLPVVARRLLTDAELTWSSIGIRNFSPVVLGGGSRGSSGIHGDIGGQDAVVQHQVGQVPAALRPDCHRRRYRRPVRHFVRQVESRRRCRRRGCRSFLELPEQHQLVGLRLRLDAS</sequence>
<dbReference type="GO" id="GO:0080019">
    <property type="term" value="F:alcohol-forming very long-chain fatty acyl-CoA reductase activity"/>
    <property type="evidence" value="ECO:0007669"/>
    <property type="project" value="InterPro"/>
</dbReference>
<dbReference type="GO" id="GO:0035336">
    <property type="term" value="P:long-chain fatty-acyl-CoA metabolic process"/>
    <property type="evidence" value="ECO:0007669"/>
    <property type="project" value="TreeGrafter"/>
</dbReference>
<keyword evidence="3 9" id="KW-0444">Lipid biosynthesis</keyword>
<reference evidence="14" key="1">
    <citation type="submission" date="2016-11" db="UniProtKB">
        <authorList>
            <consortium name="WormBaseParasite"/>
        </authorList>
    </citation>
    <scope>IDENTIFICATION</scope>
</reference>
<name>A0A1I8IP07_9PLAT</name>
<dbReference type="CDD" id="cd09071">
    <property type="entry name" value="FAR_C"/>
    <property type="match status" value="1"/>
</dbReference>
<comment type="catalytic activity">
    <reaction evidence="8 9">
        <text>a long-chain fatty acyl-CoA + 2 NADPH + 2 H(+) = a long-chain primary fatty alcohol + 2 NADP(+) + CoA</text>
        <dbReference type="Rhea" id="RHEA:52716"/>
        <dbReference type="ChEBI" id="CHEBI:15378"/>
        <dbReference type="ChEBI" id="CHEBI:57287"/>
        <dbReference type="ChEBI" id="CHEBI:57783"/>
        <dbReference type="ChEBI" id="CHEBI:58349"/>
        <dbReference type="ChEBI" id="CHEBI:77396"/>
        <dbReference type="ChEBI" id="CHEBI:83139"/>
        <dbReference type="EC" id="1.2.1.84"/>
    </reaction>
</comment>
<dbReference type="FunFam" id="3.40.50.720:FF:000143">
    <property type="entry name" value="Fatty acyl-CoA reductase"/>
    <property type="match status" value="1"/>
</dbReference>
<keyword evidence="7" id="KW-0472">Membrane</keyword>
<keyword evidence="13" id="KW-1185">Reference proteome</keyword>
<keyword evidence="5" id="KW-1133">Transmembrane helix</keyword>
<evidence type="ECO:0000256" key="9">
    <source>
        <dbReference type="RuleBase" id="RU363097"/>
    </source>
</evidence>
<evidence type="ECO:0000256" key="3">
    <source>
        <dbReference type="ARBA" id="ARBA00022516"/>
    </source>
</evidence>
<dbReference type="Pfam" id="PF07993">
    <property type="entry name" value="NAD_binding_4"/>
    <property type="match status" value="1"/>
</dbReference>
<dbReference type="GO" id="GO:0102965">
    <property type="term" value="F:alcohol-forming long-chain fatty acyl-CoA reductase activity"/>
    <property type="evidence" value="ECO:0007669"/>
    <property type="project" value="UniProtKB-EC"/>
</dbReference>
<feature type="region of interest" description="Disordered" evidence="10">
    <location>
        <begin position="307"/>
        <end position="327"/>
    </location>
</feature>
<organism evidence="13 14">
    <name type="scientific">Macrostomum lignano</name>
    <dbReference type="NCBI Taxonomy" id="282301"/>
    <lineage>
        <taxon>Eukaryota</taxon>
        <taxon>Metazoa</taxon>
        <taxon>Spiralia</taxon>
        <taxon>Lophotrochozoa</taxon>
        <taxon>Platyhelminthes</taxon>
        <taxon>Rhabditophora</taxon>
        <taxon>Macrostomorpha</taxon>
        <taxon>Macrostomida</taxon>
        <taxon>Macrostomidae</taxon>
        <taxon>Macrostomum</taxon>
    </lineage>
</organism>
<dbReference type="InterPro" id="IPR013120">
    <property type="entry name" value="FAR_NAD-bd"/>
</dbReference>
<dbReference type="CDD" id="cd05236">
    <property type="entry name" value="FAR-N_SDR_e"/>
    <property type="match status" value="1"/>
</dbReference>
<evidence type="ECO:0000313" key="14">
    <source>
        <dbReference type="WBParaSite" id="maker-uti_cns_0014552-snap-gene-0.4-mRNA-1"/>
    </source>
</evidence>
<dbReference type="PANTHER" id="PTHR11011:SF45">
    <property type="entry name" value="FATTY ACYL-COA REDUCTASE CG8306-RELATED"/>
    <property type="match status" value="1"/>
</dbReference>
<dbReference type="Pfam" id="PF03015">
    <property type="entry name" value="Sterile"/>
    <property type="match status" value="1"/>
</dbReference>
<evidence type="ECO:0000313" key="13">
    <source>
        <dbReference type="Proteomes" id="UP000095280"/>
    </source>
</evidence>
<dbReference type="InterPro" id="IPR033640">
    <property type="entry name" value="FAR_C"/>
</dbReference>
<evidence type="ECO:0000256" key="6">
    <source>
        <dbReference type="ARBA" id="ARBA00023098"/>
    </source>
</evidence>
<evidence type="ECO:0000256" key="4">
    <source>
        <dbReference type="ARBA" id="ARBA00022692"/>
    </source>
</evidence>
<dbReference type="EC" id="1.2.1.84" evidence="9"/>
<dbReference type="AlphaFoldDB" id="A0A1I8IP07"/>
<dbReference type="PANTHER" id="PTHR11011">
    <property type="entry name" value="MALE STERILITY PROTEIN 2-RELATED"/>
    <property type="match status" value="1"/>
</dbReference>
<proteinExistence type="inferred from homology"/>
<keyword evidence="4" id="KW-0812">Transmembrane</keyword>
<dbReference type="Proteomes" id="UP000095280">
    <property type="component" value="Unplaced"/>
</dbReference>
<dbReference type="SUPFAM" id="SSF51735">
    <property type="entry name" value="NAD(P)-binding Rossmann-fold domains"/>
    <property type="match status" value="1"/>
</dbReference>
<evidence type="ECO:0000256" key="8">
    <source>
        <dbReference type="ARBA" id="ARBA00052530"/>
    </source>
</evidence>
<evidence type="ECO:0000256" key="7">
    <source>
        <dbReference type="ARBA" id="ARBA00023136"/>
    </source>
</evidence>
<keyword evidence="6 9" id="KW-0443">Lipid metabolism</keyword>
<comment type="subcellular location">
    <subcellularLocation>
        <location evidence="1">Membrane</location>
        <topology evidence="1">Multi-pass membrane protein</topology>
    </subcellularLocation>
</comment>
<feature type="domain" description="Thioester reductase (TE)" evidence="12">
    <location>
        <begin position="440"/>
        <end position="684"/>
    </location>
</feature>
<evidence type="ECO:0000256" key="5">
    <source>
        <dbReference type="ARBA" id="ARBA00022989"/>
    </source>
</evidence>